<comment type="caution">
    <text evidence="1">The sequence shown here is derived from an EMBL/GenBank/DDBJ whole genome shotgun (WGS) entry which is preliminary data.</text>
</comment>
<name>A0A9Q0MAQ8_BLOTA</name>
<sequence>MSFINQFRTQIRSYVYNPVYKGPFEYKKREPQMVKFPFGCNHQTLENELEEIKQIREKTLKEDEVSPFHLVWRYKSFGRTVWTEKLIMRRLGLHQRASDIPVILPNTPHYNQMLWEIKHLIRLKPVKFPNGMPTEEDIGNIKIDLRTGELHINPSFKFAPENLERADTPAIFCGKYLREYLKDISGLMTFSLPNHEVEHCNGSRIEEFDKRMKNYYKHQHKLYQ</sequence>
<dbReference type="Proteomes" id="UP001142055">
    <property type="component" value="Chromosome 2"/>
</dbReference>
<dbReference type="GO" id="GO:0006412">
    <property type="term" value="P:translation"/>
    <property type="evidence" value="ECO:0007669"/>
    <property type="project" value="InterPro"/>
</dbReference>
<dbReference type="GO" id="GO:0003735">
    <property type="term" value="F:structural constituent of ribosome"/>
    <property type="evidence" value="ECO:0007669"/>
    <property type="project" value="InterPro"/>
</dbReference>
<dbReference type="InterPro" id="IPR036919">
    <property type="entry name" value="Ribo_uL30_ferredoxin-like_sf"/>
</dbReference>
<dbReference type="Gene3D" id="3.30.1390.20">
    <property type="entry name" value="Ribosomal protein L30, ferredoxin-like fold domain"/>
    <property type="match status" value="1"/>
</dbReference>
<dbReference type="PANTHER" id="PTHR15892:SF2">
    <property type="entry name" value="LARGE RIBOSOMAL SUBUNIT PROTEIN UL30M"/>
    <property type="match status" value="1"/>
</dbReference>
<dbReference type="OMA" id="MLWEIKH"/>
<dbReference type="GO" id="GO:0015934">
    <property type="term" value="C:large ribosomal subunit"/>
    <property type="evidence" value="ECO:0007669"/>
    <property type="project" value="InterPro"/>
</dbReference>
<accession>A0A9Q0MAQ8</accession>
<organism evidence="1 2">
    <name type="scientific">Blomia tropicalis</name>
    <name type="common">Mite</name>
    <dbReference type="NCBI Taxonomy" id="40697"/>
    <lineage>
        <taxon>Eukaryota</taxon>
        <taxon>Metazoa</taxon>
        <taxon>Ecdysozoa</taxon>
        <taxon>Arthropoda</taxon>
        <taxon>Chelicerata</taxon>
        <taxon>Arachnida</taxon>
        <taxon>Acari</taxon>
        <taxon>Acariformes</taxon>
        <taxon>Sarcoptiformes</taxon>
        <taxon>Astigmata</taxon>
        <taxon>Glycyphagoidea</taxon>
        <taxon>Echimyopodidae</taxon>
        <taxon>Blomia</taxon>
    </lineage>
</organism>
<dbReference type="InterPro" id="IPR005996">
    <property type="entry name" value="Ribosomal_uL30_bac-type"/>
</dbReference>
<evidence type="ECO:0000313" key="1">
    <source>
        <dbReference type="EMBL" id="KAJ6221097.1"/>
    </source>
</evidence>
<keyword evidence="2" id="KW-1185">Reference proteome</keyword>
<dbReference type="EMBL" id="JAPWDV010000002">
    <property type="protein sequence ID" value="KAJ6221097.1"/>
    <property type="molecule type" value="Genomic_DNA"/>
</dbReference>
<evidence type="ECO:0000313" key="2">
    <source>
        <dbReference type="Proteomes" id="UP001142055"/>
    </source>
</evidence>
<reference evidence="1" key="1">
    <citation type="submission" date="2022-12" db="EMBL/GenBank/DDBJ databases">
        <title>Genome assemblies of Blomia tropicalis.</title>
        <authorList>
            <person name="Cui Y."/>
        </authorList>
    </citation>
    <scope>NUCLEOTIDE SEQUENCE</scope>
    <source>
        <tissue evidence="1">Adult mites</tissue>
    </source>
</reference>
<evidence type="ECO:0008006" key="3">
    <source>
        <dbReference type="Google" id="ProtNLM"/>
    </source>
</evidence>
<proteinExistence type="predicted"/>
<protein>
    <recommendedName>
        <fullName evidence="3">39S ribosomal protein L30, mitochondrial</fullName>
    </recommendedName>
</protein>
<dbReference type="AlphaFoldDB" id="A0A9Q0MAQ8"/>
<dbReference type="PANTHER" id="PTHR15892">
    <property type="entry name" value="MITOCHONDRIAL RIBOSOMAL PROTEIN L30"/>
    <property type="match status" value="1"/>
</dbReference>
<dbReference type="OrthoDB" id="9973389at2759"/>
<dbReference type="GO" id="GO:0005739">
    <property type="term" value="C:mitochondrion"/>
    <property type="evidence" value="ECO:0007669"/>
    <property type="project" value="TreeGrafter"/>
</dbReference>
<gene>
    <name evidence="1" type="ORF">RDWZM_006909</name>
</gene>
<dbReference type="SUPFAM" id="SSF55129">
    <property type="entry name" value="Ribosomal protein L30p/L7e"/>
    <property type="match status" value="1"/>
</dbReference>